<accession>A0A1E7K5M0</accession>
<dbReference type="SUPFAM" id="SSF51445">
    <property type="entry name" value="(Trans)glycosidases"/>
    <property type="match status" value="1"/>
</dbReference>
<organism evidence="16 17">
    <name type="scientific">Streptomyces qinglanensis</name>
    <dbReference type="NCBI Taxonomy" id="943816"/>
    <lineage>
        <taxon>Bacteria</taxon>
        <taxon>Bacillati</taxon>
        <taxon>Actinomycetota</taxon>
        <taxon>Actinomycetes</taxon>
        <taxon>Kitasatosporales</taxon>
        <taxon>Streptomycetaceae</taxon>
        <taxon>Streptomyces</taxon>
    </lineage>
</organism>
<comment type="cofactor">
    <cofactor evidence="2">
        <name>Ca(2+)</name>
        <dbReference type="ChEBI" id="CHEBI:29108"/>
    </cofactor>
</comment>
<dbReference type="GO" id="GO:0004556">
    <property type="term" value="F:alpha-amylase activity"/>
    <property type="evidence" value="ECO:0007669"/>
    <property type="project" value="UniProtKB-UniRule"/>
</dbReference>
<dbReference type="GO" id="GO:0046872">
    <property type="term" value="F:metal ion binding"/>
    <property type="evidence" value="ECO:0007669"/>
    <property type="project" value="UniProtKB-KW"/>
</dbReference>
<dbReference type="InterPro" id="IPR006048">
    <property type="entry name" value="A-amylase/branching_C"/>
</dbReference>
<dbReference type="InterPro" id="IPR017853">
    <property type="entry name" value="GH"/>
</dbReference>
<evidence type="ECO:0000256" key="5">
    <source>
        <dbReference type="ARBA" id="ARBA00017303"/>
    </source>
</evidence>
<evidence type="ECO:0000256" key="6">
    <source>
        <dbReference type="ARBA" id="ARBA00022723"/>
    </source>
</evidence>
<evidence type="ECO:0000256" key="1">
    <source>
        <dbReference type="ARBA" id="ARBA00000548"/>
    </source>
</evidence>
<evidence type="ECO:0000256" key="7">
    <source>
        <dbReference type="ARBA" id="ARBA00022801"/>
    </source>
</evidence>
<evidence type="ECO:0000256" key="4">
    <source>
        <dbReference type="ARBA" id="ARBA00012595"/>
    </source>
</evidence>
<evidence type="ECO:0000256" key="8">
    <source>
        <dbReference type="ARBA" id="ARBA00022837"/>
    </source>
</evidence>
<dbReference type="EC" id="3.2.1.1" evidence="4 12"/>
<dbReference type="GO" id="GO:0005975">
    <property type="term" value="P:carbohydrate metabolic process"/>
    <property type="evidence" value="ECO:0007669"/>
    <property type="project" value="InterPro"/>
</dbReference>
<dbReference type="Pfam" id="PF00128">
    <property type="entry name" value="Alpha-amylase"/>
    <property type="match status" value="1"/>
</dbReference>
<comment type="similarity">
    <text evidence="3 11">Belongs to the glycosyl hydrolase 13 family.</text>
</comment>
<evidence type="ECO:0000256" key="12">
    <source>
        <dbReference type="RuleBase" id="RU361134"/>
    </source>
</evidence>
<keyword evidence="7 12" id="KW-0378">Hydrolase</keyword>
<evidence type="ECO:0000256" key="11">
    <source>
        <dbReference type="RuleBase" id="RU003615"/>
    </source>
</evidence>
<keyword evidence="10 12" id="KW-0326">Glycosidase</keyword>
<keyword evidence="9 12" id="KW-0119">Carbohydrate metabolism</keyword>
<dbReference type="InterPro" id="IPR013780">
    <property type="entry name" value="Glyco_hydro_b"/>
</dbReference>
<dbReference type="Pfam" id="PF02806">
    <property type="entry name" value="Alpha-amylase_C"/>
    <property type="match status" value="1"/>
</dbReference>
<dbReference type="SUPFAM" id="SSF51011">
    <property type="entry name" value="Glycosyl hydrolase domain"/>
    <property type="match status" value="1"/>
</dbReference>
<dbReference type="CDD" id="cd11317">
    <property type="entry name" value="AmyAc_bac_euk_AmyA"/>
    <property type="match status" value="1"/>
</dbReference>
<evidence type="ECO:0000256" key="3">
    <source>
        <dbReference type="ARBA" id="ARBA00008061"/>
    </source>
</evidence>
<keyword evidence="6" id="KW-0479">Metal-binding</keyword>
<evidence type="ECO:0000313" key="16">
    <source>
        <dbReference type="EMBL" id="OEU99230.1"/>
    </source>
</evidence>
<feature type="domain" description="Alpha-amylase C-terminal" evidence="14">
    <location>
        <begin position="391"/>
        <end position="471"/>
    </location>
</feature>
<keyword evidence="13" id="KW-0732">Signal</keyword>
<evidence type="ECO:0000259" key="14">
    <source>
        <dbReference type="SMART" id="SM00632"/>
    </source>
</evidence>
<evidence type="ECO:0000256" key="2">
    <source>
        <dbReference type="ARBA" id="ARBA00001913"/>
    </source>
</evidence>
<dbReference type="RefSeq" id="WP_069992167.1">
    <property type="nucleotide sequence ID" value="NZ_LJGV01000022.1"/>
</dbReference>
<feature type="chain" id="PRO_5038544106" description="Alpha-amylase" evidence="13">
    <location>
        <begin position="22"/>
        <end position="472"/>
    </location>
</feature>
<feature type="signal peptide" evidence="13">
    <location>
        <begin position="1"/>
        <end position="21"/>
    </location>
</feature>
<dbReference type="InterPro" id="IPR006046">
    <property type="entry name" value="Alpha_amylase"/>
</dbReference>
<dbReference type="Proteomes" id="UP000175829">
    <property type="component" value="Unassembled WGS sequence"/>
</dbReference>
<dbReference type="EMBL" id="LJGV01000022">
    <property type="protein sequence ID" value="OEU99230.1"/>
    <property type="molecule type" value="Genomic_DNA"/>
</dbReference>
<evidence type="ECO:0000313" key="17">
    <source>
        <dbReference type="Proteomes" id="UP000175829"/>
    </source>
</evidence>
<dbReference type="InterPro" id="IPR031319">
    <property type="entry name" value="A-amylase_C"/>
</dbReference>
<evidence type="ECO:0000256" key="9">
    <source>
        <dbReference type="ARBA" id="ARBA00023277"/>
    </source>
</evidence>
<dbReference type="SMART" id="SM00642">
    <property type="entry name" value="Aamy"/>
    <property type="match status" value="1"/>
</dbReference>
<dbReference type="PRINTS" id="PR00110">
    <property type="entry name" value="ALPHAAMYLASE"/>
</dbReference>
<comment type="catalytic activity">
    <reaction evidence="1 12">
        <text>Endohydrolysis of (1-&gt;4)-alpha-D-glucosidic linkages in polysaccharides containing three or more (1-&gt;4)-alpha-linked D-glucose units.</text>
        <dbReference type="EC" id="3.2.1.1"/>
    </reaction>
</comment>
<dbReference type="SMART" id="SM00632">
    <property type="entry name" value="Aamy_C"/>
    <property type="match status" value="1"/>
</dbReference>
<protein>
    <recommendedName>
        <fullName evidence="5 12">Alpha-amylase</fullName>
        <ecNumber evidence="4 12">3.2.1.1</ecNumber>
    </recommendedName>
</protein>
<dbReference type="Gene3D" id="3.20.20.80">
    <property type="entry name" value="Glycosidases"/>
    <property type="match status" value="1"/>
</dbReference>
<dbReference type="AlphaFoldDB" id="A0A1E7K5M0"/>
<reference evidence="16 17" key="1">
    <citation type="journal article" date="2016" name="Front. Microbiol.">
        <title>Comparative Genomics Analysis of Streptomyces Species Reveals Their Adaptation to the Marine Environment and Their Diversity at the Genomic Level.</title>
        <authorList>
            <person name="Tian X."/>
            <person name="Zhang Z."/>
            <person name="Yang T."/>
            <person name="Chen M."/>
            <person name="Li J."/>
            <person name="Chen F."/>
            <person name="Yang J."/>
            <person name="Li W."/>
            <person name="Zhang B."/>
            <person name="Zhang Z."/>
            <person name="Wu J."/>
            <person name="Zhang C."/>
            <person name="Long L."/>
            <person name="Xiao J."/>
        </authorList>
    </citation>
    <scope>NUCLEOTIDE SEQUENCE [LARGE SCALE GENOMIC DNA]</scope>
    <source>
        <strain evidence="16 17">SCSIO M10379</strain>
    </source>
</reference>
<name>A0A1E7K5M0_9ACTN</name>
<dbReference type="InterPro" id="IPR006047">
    <property type="entry name" value="GH13_cat_dom"/>
</dbReference>
<comment type="caution">
    <text evidence="16">The sequence shown here is derived from an EMBL/GenBank/DDBJ whole genome shotgun (WGS) entry which is preliminary data.</text>
</comment>
<evidence type="ECO:0000256" key="10">
    <source>
        <dbReference type="ARBA" id="ARBA00023295"/>
    </source>
</evidence>
<evidence type="ECO:0000256" key="13">
    <source>
        <dbReference type="SAM" id="SignalP"/>
    </source>
</evidence>
<evidence type="ECO:0000259" key="15">
    <source>
        <dbReference type="SMART" id="SM00642"/>
    </source>
</evidence>
<dbReference type="PANTHER" id="PTHR43447">
    <property type="entry name" value="ALPHA-AMYLASE"/>
    <property type="match status" value="1"/>
</dbReference>
<proteinExistence type="inferred from homology"/>
<feature type="domain" description="Glycosyl hydrolase family 13 catalytic" evidence="15">
    <location>
        <begin position="54"/>
        <end position="382"/>
    </location>
</feature>
<dbReference type="PATRIC" id="fig|943816.4.peg.2877"/>
<dbReference type="Gene3D" id="2.60.40.1180">
    <property type="entry name" value="Golgi alpha-mannosidase II"/>
    <property type="match status" value="1"/>
</dbReference>
<keyword evidence="8" id="KW-0106">Calcium</keyword>
<gene>
    <name evidence="16" type="ORF">AN217_17010</name>
</gene>
<sequence>MRRRLLSAGTAGVLVAGALLAATPWQARTARPAPAAAVPARPAADGSAAPGGRTVTATLFERPFTSVARECTDTLGPAGYGYVEVSPATEHIRGDQWWTSYQPVSYRIAGRLGDREDFAHMVDTCAAAGVQVIADAVVNHMTSGSGTGTGGTAYSKYDYPGTYRDADFHTCRHDISDYTDRDDVQNCELVGLADLDTGSEKVRGALAGYLDDLRSLGVAGFRIDAAKHMAASDLAAVKAKLTRPPGYWVSEVIHGAGEAVQPEEYTGVGDVDEFRYGRRLKSAFQGGDLGSLRSVGDGMLESAAARTFVDNWDTERNGSTLTYRDGAAHTLATVFELAHPYGSPNIFSGYMFTDRDAGPPTGETGWTDLHAEPEITGMVGFRNTVGTAELTNWWSEGQALAFGRGDRGFVALNNGDAELSRTFQTSLPAGTYCDVAAAQSGCAQQVTVAADGSARLTVPAHQAVAFHIEAAG</sequence>